<keyword evidence="2" id="KW-0238">DNA-binding</keyword>
<dbReference type="InterPro" id="IPR008920">
    <property type="entry name" value="TF_FadR/GntR_C"/>
</dbReference>
<organism evidence="5">
    <name type="scientific">Mycolicibacterium brisbanense</name>
    <dbReference type="NCBI Taxonomy" id="146020"/>
    <lineage>
        <taxon>Bacteria</taxon>
        <taxon>Bacillati</taxon>
        <taxon>Actinomycetota</taxon>
        <taxon>Actinomycetes</taxon>
        <taxon>Mycobacteriales</taxon>
        <taxon>Mycobacteriaceae</taxon>
        <taxon>Mycolicibacterium</taxon>
    </lineage>
</organism>
<evidence type="ECO:0000256" key="3">
    <source>
        <dbReference type="ARBA" id="ARBA00023163"/>
    </source>
</evidence>
<evidence type="ECO:0000313" key="5">
    <source>
        <dbReference type="EMBL" id="ACL11813.1"/>
    </source>
</evidence>
<dbReference type="SMART" id="SM00345">
    <property type="entry name" value="HTH_GNTR"/>
    <property type="match status" value="1"/>
</dbReference>
<evidence type="ECO:0000256" key="1">
    <source>
        <dbReference type="ARBA" id="ARBA00023015"/>
    </source>
</evidence>
<dbReference type="AlphaFoldDB" id="B8R4I3"/>
<dbReference type="SUPFAM" id="SSF46785">
    <property type="entry name" value="Winged helix' DNA-binding domain"/>
    <property type="match status" value="1"/>
</dbReference>
<protein>
    <submittedName>
        <fullName evidence="5">Putative transcriptional regulator</fullName>
    </submittedName>
</protein>
<dbReference type="EMBL" id="EU851876">
    <property type="protein sequence ID" value="ACL11813.1"/>
    <property type="molecule type" value="Genomic_DNA"/>
</dbReference>
<evidence type="ECO:0000256" key="2">
    <source>
        <dbReference type="ARBA" id="ARBA00023125"/>
    </source>
</evidence>
<dbReference type="InterPro" id="IPR036388">
    <property type="entry name" value="WH-like_DNA-bd_sf"/>
</dbReference>
<dbReference type="GO" id="GO:0003700">
    <property type="term" value="F:DNA-binding transcription factor activity"/>
    <property type="evidence" value="ECO:0007669"/>
    <property type="project" value="InterPro"/>
</dbReference>
<dbReference type="Gene3D" id="1.10.10.10">
    <property type="entry name" value="Winged helix-like DNA-binding domain superfamily/Winged helix DNA-binding domain"/>
    <property type="match status" value="1"/>
</dbReference>
<accession>B8R4I3</accession>
<name>B8R4I3_9MYCO</name>
<dbReference type="PRINTS" id="PR00035">
    <property type="entry name" value="HTHGNTR"/>
</dbReference>
<keyword evidence="3" id="KW-0804">Transcription</keyword>
<evidence type="ECO:0000259" key="4">
    <source>
        <dbReference type="PROSITE" id="PS50949"/>
    </source>
</evidence>
<dbReference type="InterPro" id="IPR000524">
    <property type="entry name" value="Tscrpt_reg_HTH_GntR"/>
</dbReference>
<dbReference type="Pfam" id="PF00392">
    <property type="entry name" value="GntR"/>
    <property type="match status" value="1"/>
</dbReference>
<dbReference type="Pfam" id="PF07729">
    <property type="entry name" value="FCD"/>
    <property type="match status" value="1"/>
</dbReference>
<dbReference type="PROSITE" id="PS50949">
    <property type="entry name" value="HTH_GNTR"/>
    <property type="match status" value="1"/>
</dbReference>
<reference evidence="5" key="1">
    <citation type="journal article" date="2009" name="Biochem. J.">
        <title>Characterization of the phenylurea hydrolases A and B: founding members of a novel amidohydrolase subgroup.</title>
        <authorList>
            <person name="Khurana J.L."/>
            <person name="Jackson C.J."/>
            <person name="Scott C."/>
            <person name="Pandey G."/>
            <person name="Horne I."/>
            <person name="Russell R.J."/>
            <person name="Herlt A."/>
            <person name="Easton C.J."/>
            <person name="Oakeshott J.G."/>
        </authorList>
    </citation>
    <scope>NUCLEOTIDE SEQUENCE</scope>
    <source>
        <strain evidence="5">JK1</strain>
    </source>
</reference>
<dbReference type="InterPro" id="IPR036390">
    <property type="entry name" value="WH_DNA-bd_sf"/>
</dbReference>
<dbReference type="CDD" id="cd07377">
    <property type="entry name" value="WHTH_GntR"/>
    <property type="match status" value="1"/>
</dbReference>
<keyword evidence="1" id="KW-0805">Transcription regulation</keyword>
<dbReference type="PANTHER" id="PTHR43537:SF45">
    <property type="entry name" value="GNTR FAMILY REGULATORY PROTEIN"/>
    <property type="match status" value="1"/>
</dbReference>
<sequence length="278" mass="31325">MLSPIPLVPPVTTTVLLVSSITLAYLHTSSDLCNYRAVATPRSQPVQGSFDLEPIRRSTSRERTSDLVLQQLQDAIRDLRLAPGTELSESALSQRFGVSRTPVREALAKLVDAGLVHVTPQVGTRVARIRPDDVRQAQFVREHLELGAFEAACARTDLSTERLHHLLDEQREAYDDGNDELFFASDEALHRTIFELARYPGVWDVVQGHKLQLDRLRRLALPDRSTTRELIAEHAQIVEALDNSDVPGGRDITCKHLRRALTYLPRLRDTHPTFFTDQ</sequence>
<dbReference type="Gene3D" id="1.20.120.530">
    <property type="entry name" value="GntR ligand-binding domain-like"/>
    <property type="match status" value="1"/>
</dbReference>
<dbReference type="InterPro" id="IPR011711">
    <property type="entry name" value="GntR_C"/>
</dbReference>
<dbReference type="GO" id="GO:0003677">
    <property type="term" value="F:DNA binding"/>
    <property type="evidence" value="ECO:0007669"/>
    <property type="project" value="UniProtKB-KW"/>
</dbReference>
<dbReference type="SUPFAM" id="SSF48008">
    <property type="entry name" value="GntR ligand-binding domain-like"/>
    <property type="match status" value="1"/>
</dbReference>
<feature type="domain" description="HTH gntR-type" evidence="4">
    <location>
        <begin position="62"/>
        <end position="129"/>
    </location>
</feature>
<dbReference type="PANTHER" id="PTHR43537">
    <property type="entry name" value="TRANSCRIPTIONAL REGULATOR, GNTR FAMILY"/>
    <property type="match status" value="1"/>
</dbReference>
<dbReference type="SMART" id="SM00895">
    <property type="entry name" value="FCD"/>
    <property type="match status" value="1"/>
</dbReference>
<proteinExistence type="predicted"/>